<dbReference type="GO" id="GO:0051301">
    <property type="term" value="P:cell division"/>
    <property type="evidence" value="ECO:0007669"/>
    <property type="project" value="UniProtKB-KW"/>
</dbReference>
<evidence type="ECO:0000256" key="2">
    <source>
        <dbReference type="ARBA" id="ARBA00022840"/>
    </source>
</evidence>
<organism evidence="3 4">
    <name type="scientific">Lichenibacterium ramalinae</name>
    <dbReference type="NCBI Taxonomy" id="2316527"/>
    <lineage>
        <taxon>Bacteria</taxon>
        <taxon>Pseudomonadati</taxon>
        <taxon>Pseudomonadota</taxon>
        <taxon>Alphaproteobacteria</taxon>
        <taxon>Hyphomicrobiales</taxon>
        <taxon>Lichenihabitantaceae</taxon>
        <taxon>Lichenibacterium</taxon>
    </lineage>
</organism>
<gene>
    <name evidence="3" type="ORF">D3272_03995</name>
</gene>
<sequence>MFSVTSVLDRYRARVARGELQPDAAQEAVAGRLDALAASLAAGGADRPSLFGRLFGAKPEEPPRGLYVVGDVGRGKTMLMDLFYEAAAAEPKRRVHFHAFMADVHARIHVWRELRKRGAVKGDDPIPPVAEAIAAEARLLCFDEFAVTDIADAMILGRLFTALFADRVVVVATSNVEPENLYRDGLNRTLFLPFIALLQRRMETVRLEAAQDFRYAKLTEAATWFAPADAAARAALDRAFLSLTGVPRGAPQRLPLLGREILVPEAVGDVARFAFADLCEAPLGSVDFLALARHYGTVLVDGIRVMRADERNVVKRFINLVDTLYDEQVKLIASAEAEPDALYEAPEGREIFEFRRTVSRLVEMRSEQYLALPHGHGRPSADTGGIAET</sequence>
<keyword evidence="3" id="KW-0131">Cell cycle</keyword>
<dbReference type="GO" id="GO:0016887">
    <property type="term" value="F:ATP hydrolysis activity"/>
    <property type="evidence" value="ECO:0007669"/>
    <property type="project" value="InterPro"/>
</dbReference>
<dbReference type="InterPro" id="IPR027417">
    <property type="entry name" value="P-loop_NTPase"/>
</dbReference>
<keyword evidence="2" id="KW-0067">ATP-binding</keyword>
<evidence type="ECO:0000313" key="4">
    <source>
        <dbReference type="Proteomes" id="UP000289411"/>
    </source>
</evidence>
<accession>A0A4Q2RIX5</accession>
<reference evidence="3 4" key="1">
    <citation type="submission" date="2018-09" db="EMBL/GenBank/DDBJ databases">
        <authorList>
            <person name="Grouzdev D.S."/>
            <person name="Krutkina M.S."/>
        </authorList>
    </citation>
    <scope>NUCLEOTIDE SEQUENCE [LARGE SCALE GENOMIC DNA]</scope>
    <source>
        <strain evidence="3 4">RmlP001</strain>
    </source>
</reference>
<dbReference type="SUPFAM" id="SSF52540">
    <property type="entry name" value="P-loop containing nucleoside triphosphate hydrolases"/>
    <property type="match status" value="1"/>
</dbReference>
<reference evidence="3 4" key="2">
    <citation type="submission" date="2019-02" db="EMBL/GenBank/DDBJ databases">
        <title>'Lichenibacterium ramalinii' gen. nov. sp. nov., 'Lichenibacterium minor' gen. nov. sp. nov.</title>
        <authorList>
            <person name="Pankratov T."/>
        </authorList>
    </citation>
    <scope>NUCLEOTIDE SEQUENCE [LARGE SCALE GENOMIC DNA]</scope>
    <source>
        <strain evidence="3 4">RmlP001</strain>
    </source>
</reference>
<keyword evidence="3" id="KW-0132">Cell division</keyword>
<comment type="caution">
    <text evidence="3">The sequence shown here is derived from an EMBL/GenBank/DDBJ whole genome shotgun (WGS) entry which is preliminary data.</text>
</comment>
<keyword evidence="4" id="KW-1185">Reference proteome</keyword>
<dbReference type="Pfam" id="PF03969">
    <property type="entry name" value="AFG1_ATPase"/>
    <property type="match status" value="1"/>
</dbReference>
<dbReference type="PANTHER" id="PTHR12169:SF6">
    <property type="entry name" value="AFG1-LIKE ATPASE"/>
    <property type="match status" value="1"/>
</dbReference>
<dbReference type="GO" id="GO:0005737">
    <property type="term" value="C:cytoplasm"/>
    <property type="evidence" value="ECO:0007669"/>
    <property type="project" value="TreeGrafter"/>
</dbReference>
<name>A0A4Q2RIX5_9HYPH</name>
<dbReference type="OrthoDB" id="9774491at2"/>
<protein>
    <submittedName>
        <fullName evidence="3">Cell division protein ZapE</fullName>
    </submittedName>
</protein>
<keyword evidence="1" id="KW-0547">Nucleotide-binding</keyword>
<dbReference type="Proteomes" id="UP000289411">
    <property type="component" value="Unassembled WGS sequence"/>
</dbReference>
<dbReference type="PANTHER" id="PTHR12169">
    <property type="entry name" value="ATPASE N2B"/>
    <property type="match status" value="1"/>
</dbReference>
<dbReference type="Gene3D" id="3.40.50.300">
    <property type="entry name" value="P-loop containing nucleotide triphosphate hydrolases"/>
    <property type="match status" value="1"/>
</dbReference>
<proteinExistence type="predicted"/>
<evidence type="ECO:0000313" key="3">
    <source>
        <dbReference type="EMBL" id="RYB07230.1"/>
    </source>
</evidence>
<dbReference type="GO" id="GO:0005524">
    <property type="term" value="F:ATP binding"/>
    <property type="evidence" value="ECO:0007669"/>
    <property type="project" value="UniProtKB-KW"/>
</dbReference>
<dbReference type="InterPro" id="IPR005654">
    <property type="entry name" value="ATPase_AFG1-like"/>
</dbReference>
<dbReference type="NCBIfam" id="NF040713">
    <property type="entry name" value="ZapE"/>
    <property type="match status" value="1"/>
</dbReference>
<dbReference type="AlphaFoldDB" id="A0A4Q2RIX5"/>
<evidence type="ECO:0000256" key="1">
    <source>
        <dbReference type="ARBA" id="ARBA00022741"/>
    </source>
</evidence>
<dbReference type="EMBL" id="QYBC01000002">
    <property type="protein sequence ID" value="RYB07230.1"/>
    <property type="molecule type" value="Genomic_DNA"/>
</dbReference>